<comment type="caution">
    <text evidence="2">The sequence shown here is derived from an EMBL/GenBank/DDBJ whole genome shotgun (WGS) entry which is preliminary data.</text>
</comment>
<keyword evidence="3" id="KW-1185">Reference proteome</keyword>
<dbReference type="InterPro" id="IPR032710">
    <property type="entry name" value="NTF2-like_dom_sf"/>
</dbReference>
<name>A0A562ZT02_9BURK</name>
<evidence type="ECO:0000313" key="2">
    <source>
        <dbReference type="EMBL" id="TWO71720.1"/>
    </source>
</evidence>
<sequence>MNTTEAATESELEGLRRLNRRFIHNFVTNDVASHDAILHASFRALYPGGVHIDRQAYLRSWRTGFDPAAIPYWDMRDQRITVAGDTALVGATNKWIRVRDGIESTGMTCYTDTYIRTPHGWLCVLAQLTPVTPENHPGDDTIVVKYLRGVLQDASA</sequence>
<dbReference type="Gene3D" id="3.10.450.50">
    <property type="match status" value="1"/>
</dbReference>
<gene>
    <name evidence="2" type="ORF">FN976_08910</name>
</gene>
<dbReference type="EMBL" id="VOBQ01000006">
    <property type="protein sequence ID" value="TWO71720.1"/>
    <property type="molecule type" value="Genomic_DNA"/>
</dbReference>
<feature type="domain" description="DUF4440" evidence="1">
    <location>
        <begin position="15"/>
        <end position="122"/>
    </location>
</feature>
<protein>
    <submittedName>
        <fullName evidence="2">Nuclear transport factor 2 family protein</fullName>
    </submittedName>
</protein>
<evidence type="ECO:0000259" key="1">
    <source>
        <dbReference type="Pfam" id="PF14534"/>
    </source>
</evidence>
<proteinExistence type="predicted"/>
<dbReference type="AlphaFoldDB" id="A0A562ZT02"/>
<dbReference type="SUPFAM" id="SSF54427">
    <property type="entry name" value="NTF2-like"/>
    <property type="match status" value="1"/>
</dbReference>
<dbReference type="Proteomes" id="UP000318199">
    <property type="component" value="Unassembled WGS sequence"/>
</dbReference>
<organism evidence="2 3">
    <name type="scientific">Caenimonas sedimenti</name>
    <dbReference type="NCBI Taxonomy" id="2596921"/>
    <lineage>
        <taxon>Bacteria</taxon>
        <taxon>Pseudomonadati</taxon>
        <taxon>Pseudomonadota</taxon>
        <taxon>Betaproteobacteria</taxon>
        <taxon>Burkholderiales</taxon>
        <taxon>Comamonadaceae</taxon>
        <taxon>Caenimonas</taxon>
    </lineage>
</organism>
<dbReference type="OrthoDB" id="7358110at2"/>
<dbReference type="InterPro" id="IPR027843">
    <property type="entry name" value="DUF4440"/>
</dbReference>
<evidence type="ECO:0000313" key="3">
    <source>
        <dbReference type="Proteomes" id="UP000318199"/>
    </source>
</evidence>
<dbReference type="RefSeq" id="WP_145892661.1">
    <property type="nucleotide sequence ID" value="NZ_VOBQ01000006.1"/>
</dbReference>
<reference evidence="2 3" key="1">
    <citation type="submission" date="2019-07" db="EMBL/GenBank/DDBJ databases">
        <title>Caenimonas sedimenti sp. nov., isolated from activated sludge.</title>
        <authorList>
            <person name="Xu J."/>
        </authorList>
    </citation>
    <scope>NUCLEOTIDE SEQUENCE [LARGE SCALE GENOMIC DNA]</scope>
    <source>
        <strain evidence="2 3">HX-9-20</strain>
    </source>
</reference>
<dbReference type="Pfam" id="PF14534">
    <property type="entry name" value="DUF4440"/>
    <property type="match status" value="1"/>
</dbReference>
<accession>A0A562ZT02</accession>